<dbReference type="NCBIfam" id="TIGR00731">
    <property type="entry name" value="bL25_bact_ctc"/>
    <property type="match status" value="1"/>
</dbReference>
<comment type="subunit">
    <text evidence="5">Part of the 50S ribosomal subunit; part of the 5S rRNA/L5/L18/L25 subcomplex. Contacts the 5S rRNA. Binds to the 5S rRNA independently of L5 and L18.</text>
</comment>
<dbReference type="GO" id="GO:0008097">
    <property type="term" value="F:5S rRNA binding"/>
    <property type="evidence" value="ECO:0007669"/>
    <property type="project" value="InterPro"/>
</dbReference>
<keyword evidence="2 5" id="KW-0694">RNA-binding</keyword>
<dbReference type="PANTHER" id="PTHR33284:SF1">
    <property type="entry name" value="RIBOSOMAL PROTEIN L25_GLN-TRNA SYNTHETASE, ANTI-CODON-BINDING DOMAIN-CONTAINING PROTEIN"/>
    <property type="match status" value="1"/>
</dbReference>
<dbReference type="InterPro" id="IPR011035">
    <property type="entry name" value="Ribosomal_bL25/Gln-tRNA_synth"/>
</dbReference>
<comment type="caution">
    <text evidence="9">The sequence shown here is derived from an EMBL/GenBank/DDBJ whole genome shotgun (WGS) entry which is preliminary data.</text>
</comment>
<feature type="region of interest" description="Disordered" evidence="6">
    <location>
        <begin position="189"/>
        <end position="215"/>
    </location>
</feature>
<dbReference type="HAMAP" id="MF_01334">
    <property type="entry name" value="Ribosomal_bL25_CTC"/>
    <property type="match status" value="1"/>
</dbReference>
<dbReference type="InterPro" id="IPR001021">
    <property type="entry name" value="Ribosomal_bL25_long"/>
</dbReference>
<dbReference type="InterPro" id="IPR020057">
    <property type="entry name" value="Ribosomal_bL25_b-dom"/>
</dbReference>
<dbReference type="PANTHER" id="PTHR33284">
    <property type="entry name" value="RIBOSOMAL PROTEIN L25/GLN-TRNA SYNTHETASE, ANTI-CODON-BINDING DOMAIN-CONTAINING PROTEIN"/>
    <property type="match status" value="1"/>
</dbReference>
<evidence type="ECO:0000313" key="9">
    <source>
        <dbReference type="EMBL" id="HDM89635.1"/>
    </source>
</evidence>
<evidence type="ECO:0000256" key="1">
    <source>
        <dbReference type="ARBA" id="ARBA00022730"/>
    </source>
</evidence>
<evidence type="ECO:0000256" key="4">
    <source>
        <dbReference type="ARBA" id="ARBA00023274"/>
    </source>
</evidence>
<reference evidence="9" key="1">
    <citation type="journal article" date="2020" name="mSystems">
        <title>Genome- and Community-Level Interaction Insights into Carbon Utilization and Element Cycling Functions of Hydrothermarchaeota in Hydrothermal Sediment.</title>
        <authorList>
            <person name="Zhou Z."/>
            <person name="Liu Y."/>
            <person name="Xu W."/>
            <person name="Pan J."/>
            <person name="Luo Z.H."/>
            <person name="Li M."/>
        </authorList>
    </citation>
    <scope>NUCLEOTIDE SEQUENCE [LARGE SCALE GENOMIC DNA]</scope>
    <source>
        <strain evidence="9">HyVt-237</strain>
    </source>
</reference>
<evidence type="ECO:0000256" key="5">
    <source>
        <dbReference type="HAMAP-Rule" id="MF_01334"/>
    </source>
</evidence>
<feature type="domain" description="Large ribosomal subunit protein bL25 L25" evidence="7">
    <location>
        <begin position="5"/>
        <end position="92"/>
    </location>
</feature>
<dbReference type="InterPro" id="IPR020930">
    <property type="entry name" value="Ribosomal_uL5_bac-type"/>
</dbReference>
<feature type="compositionally biased region" description="Acidic residues" evidence="6">
    <location>
        <begin position="193"/>
        <end position="215"/>
    </location>
</feature>
<evidence type="ECO:0000256" key="2">
    <source>
        <dbReference type="ARBA" id="ARBA00022884"/>
    </source>
</evidence>
<keyword evidence="4 5" id="KW-0687">Ribonucleoprotein</keyword>
<dbReference type="Gene3D" id="2.170.120.20">
    <property type="entry name" value="Ribosomal protein L25, beta domain"/>
    <property type="match status" value="1"/>
</dbReference>
<gene>
    <name evidence="5" type="primary">rplY</name>
    <name evidence="5" type="synonym">ctc</name>
    <name evidence="9" type="ORF">ENG67_00310</name>
</gene>
<accession>A0A7C0X9S1</accession>
<proteinExistence type="inferred from homology"/>
<dbReference type="Gene3D" id="2.40.240.10">
    <property type="entry name" value="Ribosomal Protein L25, Chain P"/>
    <property type="match status" value="1"/>
</dbReference>
<keyword evidence="3 5" id="KW-0689">Ribosomal protein</keyword>
<dbReference type="Pfam" id="PF01386">
    <property type="entry name" value="Ribosomal_L25p"/>
    <property type="match status" value="1"/>
</dbReference>
<dbReference type="InterPro" id="IPR037121">
    <property type="entry name" value="Ribosomal_bL25_C"/>
</dbReference>
<dbReference type="Proteomes" id="UP000885931">
    <property type="component" value="Unassembled WGS sequence"/>
</dbReference>
<dbReference type="InterPro" id="IPR020056">
    <property type="entry name" value="Rbsml_bL25/Gln-tRNA_synth_N"/>
</dbReference>
<dbReference type="Pfam" id="PF14693">
    <property type="entry name" value="Ribosomal_TL5_C"/>
    <property type="match status" value="1"/>
</dbReference>
<evidence type="ECO:0000256" key="3">
    <source>
        <dbReference type="ARBA" id="ARBA00022980"/>
    </source>
</evidence>
<evidence type="ECO:0000259" key="8">
    <source>
        <dbReference type="Pfam" id="PF14693"/>
    </source>
</evidence>
<dbReference type="GO" id="GO:0003735">
    <property type="term" value="F:structural constituent of ribosome"/>
    <property type="evidence" value="ECO:0007669"/>
    <property type="project" value="InterPro"/>
</dbReference>
<comment type="similarity">
    <text evidence="5">Belongs to the bacterial ribosomal protein bL25 family. CTC subfamily.</text>
</comment>
<feature type="domain" description="Large ribosomal subunit protein bL25 beta" evidence="8">
    <location>
        <begin position="101"/>
        <end position="182"/>
    </location>
</feature>
<dbReference type="GO" id="GO:0022625">
    <property type="term" value="C:cytosolic large ribosomal subunit"/>
    <property type="evidence" value="ECO:0007669"/>
    <property type="project" value="TreeGrafter"/>
</dbReference>
<evidence type="ECO:0000256" key="6">
    <source>
        <dbReference type="SAM" id="MobiDB-lite"/>
    </source>
</evidence>
<sequence>MNFELKLEKRTEKGKSANRKLRREGYLPAIMYGHGEEPQLVKVKRVDFDRLFKATKGESVVLQLKLGRSKKLSIIKEVARHPVTGEPLHVDFHILHKGEAVEVAVPVLLVGTPRGIKLGGILEHILREVTVKAKPSDIPPHIEIDVSELGIGDSIHVKDIKLEGVEILEDPEETIVTVLAPRKAVEEVAAPAAEEEVEAEAEEEEAGEAGEEAEK</sequence>
<dbReference type="SUPFAM" id="SSF50715">
    <property type="entry name" value="Ribosomal protein L25-like"/>
    <property type="match status" value="1"/>
</dbReference>
<dbReference type="InterPro" id="IPR029751">
    <property type="entry name" value="Ribosomal_L25_dom"/>
</dbReference>
<comment type="function">
    <text evidence="5">This is one of the proteins that binds to the 5S RNA in the ribosome where it forms part of the central protuberance.</text>
</comment>
<organism evidence="9">
    <name type="scientific">candidate division WOR-3 bacterium</name>
    <dbReference type="NCBI Taxonomy" id="2052148"/>
    <lineage>
        <taxon>Bacteria</taxon>
        <taxon>Bacteria division WOR-3</taxon>
    </lineage>
</organism>
<dbReference type="CDD" id="cd00495">
    <property type="entry name" value="Ribosomal_L25_TL5_CTC"/>
    <property type="match status" value="1"/>
</dbReference>
<protein>
    <recommendedName>
        <fullName evidence="5">Large ribosomal subunit protein bL25</fullName>
    </recommendedName>
    <alternativeName>
        <fullName evidence="5">General stress protein CTC</fullName>
    </alternativeName>
</protein>
<dbReference type="AlphaFoldDB" id="A0A7C0X9S1"/>
<dbReference type="GO" id="GO:0006412">
    <property type="term" value="P:translation"/>
    <property type="evidence" value="ECO:0007669"/>
    <property type="project" value="UniProtKB-UniRule"/>
</dbReference>
<name>A0A7C0X9S1_UNCW3</name>
<keyword evidence="1 5" id="KW-0699">rRNA-binding</keyword>
<dbReference type="EMBL" id="DRBW01000013">
    <property type="protein sequence ID" value="HDM89635.1"/>
    <property type="molecule type" value="Genomic_DNA"/>
</dbReference>
<evidence type="ECO:0000259" key="7">
    <source>
        <dbReference type="Pfam" id="PF01386"/>
    </source>
</evidence>